<evidence type="ECO:0000313" key="2">
    <source>
        <dbReference type="Proteomes" id="UP000294737"/>
    </source>
</evidence>
<dbReference type="OrthoDB" id="8612105at2"/>
<comment type="caution">
    <text evidence="1">The sequence shown here is derived from an EMBL/GenBank/DDBJ whole genome shotgun (WGS) entry which is preliminary data.</text>
</comment>
<evidence type="ECO:0000313" key="1">
    <source>
        <dbReference type="EMBL" id="TDN89465.1"/>
    </source>
</evidence>
<name>A0A4R6G6X3_9BURK</name>
<sequence length="129" mass="14068">MTTFKNIVLYTDTDGLAKFREEEIALPGGSPKALLSELVPSNGFQVRQSPPGVSSDFHCTTTAQWLVVLSGEMEIGLRDGTARIFKAGDHFFSNDLLPEGAEFDSTLHGHRSRVVGDTPLETLFVRTGN</sequence>
<evidence type="ECO:0008006" key="3">
    <source>
        <dbReference type="Google" id="ProtNLM"/>
    </source>
</evidence>
<gene>
    <name evidence="1" type="ORF">EV677_1522</name>
</gene>
<dbReference type="InterPro" id="IPR011051">
    <property type="entry name" value="RmlC_Cupin_sf"/>
</dbReference>
<dbReference type="RefSeq" id="WP_112993143.1">
    <property type="nucleotide sequence ID" value="NZ_PTLZ01000005.1"/>
</dbReference>
<accession>A0A4R6G6X3</accession>
<reference evidence="1 2" key="1">
    <citation type="submission" date="2019-03" db="EMBL/GenBank/DDBJ databases">
        <title>Genomic Encyclopedia of Type Strains, Phase IV (KMG-IV): sequencing the most valuable type-strain genomes for metagenomic binning, comparative biology and taxonomic classification.</title>
        <authorList>
            <person name="Goeker M."/>
        </authorList>
    </citation>
    <scope>NUCLEOTIDE SEQUENCE [LARGE SCALE GENOMIC DNA]</scope>
    <source>
        <strain evidence="1 2">DSM 18555</strain>
    </source>
</reference>
<keyword evidence="2" id="KW-1185">Reference proteome</keyword>
<dbReference type="Gene3D" id="2.60.120.10">
    <property type="entry name" value="Jelly Rolls"/>
    <property type="match status" value="1"/>
</dbReference>
<dbReference type="EMBL" id="SNWF01000005">
    <property type="protein sequence ID" value="TDN89465.1"/>
    <property type="molecule type" value="Genomic_DNA"/>
</dbReference>
<dbReference type="Proteomes" id="UP000294737">
    <property type="component" value="Unassembled WGS sequence"/>
</dbReference>
<dbReference type="AlphaFoldDB" id="A0A4R6G6X3"/>
<organism evidence="1 2">
    <name type="scientific">Herminiimonas fonticola</name>
    <dbReference type="NCBI Taxonomy" id="303380"/>
    <lineage>
        <taxon>Bacteria</taxon>
        <taxon>Pseudomonadati</taxon>
        <taxon>Pseudomonadota</taxon>
        <taxon>Betaproteobacteria</taxon>
        <taxon>Burkholderiales</taxon>
        <taxon>Oxalobacteraceae</taxon>
        <taxon>Herminiimonas</taxon>
    </lineage>
</organism>
<dbReference type="SUPFAM" id="SSF51182">
    <property type="entry name" value="RmlC-like cupins"/>
    <property type="match status" value="1"/>
</dbReference>
<proteinExistence type="predicted"/>
<dbReference type="InterPro" id="IPR014710">
    <property type="entry name" value="RmlC-like_jellyroll"/>
</dbReference>
<protein>
    <recommendedName>
        <fullName evidence="3">Cupin domain</fullName>
    </recommendedName>
</protein>